<dbReference type="AlphaFoldDB" id="A0A4Y7T325"/>
<reference evidence="2 3" key="1">
    <citation type="journal article" date="2019" name="Nat. Ecol. Evol.">
        <title>Megaphylogeny resolves global patterns of mushroom evolution.</title>
        <authorList>
            <person name="Varga T."/>
            <person name="Krizsan K."/>
            <person name="Foldi C."/>
            <person name="Dima B."/>
            <person name="Sanchez-Garcia M."/>
            <person name="Sanchez-Ramirez S."/>
            <person name="Szollosi G.J."/>
            <person name="Szarkandi J.G."/>
            <person name="Papp V."/>
            <person name="Albert L."/>
            <person name="Andreopoulos W."/>
            <person name="Angelini C."/>
            <person name="Antonin V."/>
            <person name="Barry K.W."/>
            <person name="Bougher N.L."/>
            <person name="Buchanan P."/>
            <person name="Buyck B."/>
            <person name="Bense V."/>
            <person name="Catcheside P."/>
            <person name="Chovatia M."/>
            <person name="Cooper J."/>
            <person name="Damon W."/>
            <person name="Desjardin D."/>
            <person name="Finy P."/>
            <person name="Geml J."/>
            <person name="Haridas S."/>
            <person name="Hughes K."/>
            <person name="Justo A."/>
            <person name="Karasinski D."/>
            <person name="Kautmanova I."/>
            <person name="Kiss B."/>
            <person name="Kocsube S."/>
            <person name="Kotiranta H."/>
            <person name="LaButti K.M."/>
            <person name="Lechner B.E."/>
            <person name="Liimatainen K."/>
            <person name="Lipzen A."/>
            <person name="Lukacs Z."/>
            <person name="Mihaltcheva S."/>
            <person name="Morgado L.N."/>
            <person name="Niskanen T."/>
            <person name="Noordeloos M.E."/>
            <person name="Ohm R.A."/>
            <person name="Ortiz-Santana B."/>
            <person name="Ovrebo C."/>
            <person name="Racz N."/>
            <person name="Riley R."/>
            <person name="Savchenko A."/>
            <person name="Shiryaev A."/>
            <person name="Soop K."/>
            <person name="Spirin V."/>
            <person name="Szebenyi C."/>
            <person name="Tomsovsky M."/>
            <person name="Tulloss R.E."/>
            <person name="Uehling J."/>
            <person name="Grigoriev I.V."/>
            <person name="Vagvolgyi C."/>
            <person name="Papp T."/>
            <person name="Martin F.M."/>
            <person name="Miettinen O."/>
            <person name="Hibbett D.S."/>
            <person name="Nagy L.G."/>
        </authorList>
    </citation>
    <scope>NUCLEOTIDE SEQUENCE [LARGE SCALE GENOMIC DNA]</scope>
    <source>
        <strain evidence="2 3">FP101781</strain>
    </source>
</reference>
<comment type="caution">
    <text evidence="2">The sequence shown here is derived from an EMBL/GenBank/DDBJ whole genome shotgun (WGS) entry which is preliminary data.</text>
</comment>
<dbReference type="EMBL" id="QPFP01000033">
    <property type="protein sequence ID" value="TEB28328.1"/>
    <property type="molecule type" value="Genomic_DNA"/>
</dbReference>
<feature type="compositionally biased region" description="Pro residues" evidence="1">
    <location>
        <begin position="632"/>
        <end position="649"/>
    </location>
</feature>
<name>A0A4Y7T325_COPMI</name>
<feature type="compositionally biased region" description="Basic and acidic residues" evidence="1">
    <location>
        <begin position="363"/>
        <end position="374"/>
    </location>
</feature>
<feature type="compositionally biased region" description="Low complexity" evidence="1">
    <location>
        <begin position="252"/>
        <end position="267"/>
    </location>
</feature>
<feature type="region of interest" description="Disordered" evidence="1">
    <location>
        <begin position="75"/>
        <end position="269"/>
    </location>
</feature>
<feature type="region of interest" description="Disordered" evidence="1">
    <location>
        <begin position="363"/>
        <end position="385"/>
    </location>
</feature>
<organism evidence="2 3">
    <name type="scientific">Coprinellus micaceus</name>
    <name type="common">Glistening ink-cap mushroom</name>
    <name type="synonym">Coprinus micaceus</name>
    <dbReference type="NCBI Taxonomy" id="71717"/>
    <lineage>
        <taxon>Eukaryota</taxon>
        <taxon>Fungi</taxon>
        <taxon>Dikarya</taxon>
        <taxon>Basidiomycota</taxon>
        <taxon>Agaricomycotina</taxon>
        <taxon>Agaricomycetes</taxon>
        <taxon>Agaricomycetidae</taxon>
        <taxon>Agaricales</taxon>
        <taxon>Agaricineae</taxon>
        <taxon>Psathyrellaceae</taxon>
        <taxon>Coprinellus</taxon>
    </lineage>
</organism>
<proteinExistence type="predicted"/>
<feature type="region of interest" description="Disordered" evidence="1">
    <location>
        <begin position="566"/>
        <end position="672"/>
    </location>
</feature>
<feature type="compositionally biased region" description="Low complexity" evidence="1">
    <location>
        <begin position="119"/>
        <end position="132"/>
    </location>
</feature>
<gene>
    <name evidence="2" type="ORF">FA13DRAFT_1775985</name>
</gene>
<evidence type="ECO:0000313" key="3">
    <source>
        <dbReference type="Proteomes" id="UP000298030"/>
    </source>
</evidence>
<accession>A0A4Y7T325</accession>
<keyword evidence="3" id="KW-1185">Reference proteome</keyword>
<evidence type="ECO:0000256" key="1">
    <source>
        <dbReference type="SAM" id="MobiDB-lite"/>
    </source>
</evidence>
<feature type="compositionally biased region" description="Polar residues" evidence="1">
    <location>
        <begin position="201"/>
        <end position="216"/>
    </location>
</feature>
<dbReference type="Proteomes" id="UP000298030">
    <property type="component" value="Unassembled WGS sequence"/>
</dbReference>
<feature type="region of interest" description="Disordered" evidence="1">
    <location>
        <begin position="398"/>
        <end position="457"/>
    </location>
</feature>
<protein>
    <submittedName>
        <fullName evidence="2">Uncharacterized protein</fullName>
    </submittedName>
</protein>
<feature type="compositionally biased region" description="Acidic residues" evidence="1">
    <location>
        <begin position="603"/>
        <end position="615"/>
    </location>
</feature>
<dbReference type="PANTHER" id="PTHR24216">
    <property type="entry name" value="PAXILLIN-RELATED"/>
    <property type="match status" value="1"/>
</dbReference>
<feature type="compositionally biased region" description="Basic residues" evidence="1">
    <location>
        <begin position="91"/>
        <end position="105"/>
    </location>
</feature>
<evidence type="ECO:0000313" key="2">
    <source>
        <dbReference type="EMBL" id="TEB28328.1"/>
    </source>
</evidence>
<feature type="compositionally biased region" description="Basic and acidic residues" evidence="1">
    <location>
        <begin position="398"/>
        <end position="412"/>
    </location>
</feature>
<sequence length="1092" mass="120433">MPLLFDAFNIFSRKSRLASCAVSLASVSAAPAAKTASSSSSTSGPSTLEVIAAPEVPEVCTIHVEVGAGSECRETVVESKESTGSLGATRKSPRSPRRQTARHALLKCSISPPQTLRRSSGSVSQVSSASTSGHRRKRSSSTSSIAEKDRAVIAFPTSVEMEKQSTGPCSRGSFEDGEGWVATSASEDARPPRKRARRSAVSLSKVTTTRSASPSRCKQERSLSSSLGLDGRCPPPSESHSSPSPQPPSPRPTLRTRSPSPPVTTRTNFTRQQKDLASMYHTLVMHHEITIPAALEDQRTLCELQATRGHSELGLEMKSYLGKFDEAVQEELKELDGVLLTRIYLRLLLSRVPVAPLQHDQLRRTKESDGHGVESDSILDFPSASGLGVQGGVTAVDTEKEVQQVKEDRVMDESPWLGLEDEMDVDETRPPPSSRTDAESSSESSPPPTPDVPQWVGPPYSSLSALIVDLTLRYRHRAALESRRRRNRPRVSKSSTKSRLGLASFTLGDLVKEQGRRKSTDAMDDGRRMDEALDGMGMMDVERMDVDLDLAGLPEDAVRSTFAGWEEADEEEVGFGRRDAPQPVQGDSEPKDDSSPPQAGVESDTEFDSDSDDDAEWKRLRIELVSGSSASNPPPTPSRPIPIRPPSPPSSHLARRQNPTGYSAKADQGRNEHTFQRQVAEVVGYKSVGQGSEEPTECEEAIGEDQLQRETGAYTKRVSMFAYRSIIQSLAQGQGLGNLPFVTLGLRRGGLVQYQRTSPNGSKTPLLYVPEFQRMHDQGGMNFRFQNRIIARPQNRLEHAYAGARETTDPSPEKESARQARRGWAGTLVGWLKTTSRVSFVAVAVVPCLRKRGKVDTSPSAVQGLILTWRASRRQESKPEKAQFIAPSKTSQRDLLVLMEFILPRVRTHAPVFPNRDVLRPVARSACSKRAITDGGQKLRFHYRNGWVGKRYISVASHRKVVSSRAARSLKDGTRTTGGTGVEYTLLVVPGILRLWLGFSRRREHLAYRHVYFVLEQYWRRLGYRGDMNRKPHDHYGTQENIPGSHMVAWVRDGYSGIGYSGLGRVKIERKRPRAVRANFIEGISPKRCIGK</sequence>